<keyword evidence="2" id="KW-0539">Nucleus</keyword>
<dbReference type="RefSeq" id="XP_016257925.1">
    <property type="nucleotide sequence ID" value="XM_016411884.1"/>
</dbReference>
<keyword evidence="1" id="KW-0238">DNA-binding</keyword>
<sequence length="454" mass="50581">MTVGPLDLRKRRLRCVQCASSHLKCSGKIPCDNCTRRGKNCCPPTQDTAIKVRDGQREKENSAAQLPMPCPLIRPLAIDTQSLYVIEFFDKFLDRNSFTGRPGSSCSTFHSILEDNLSLSNVASAIGALQVSRLRSAGSAQCTRDALVNYRNAVTALQSEIECVGRCDIVGLSWSTLLLGLFELMYDTTGDGWIRHMLYGTSRLLQLLSPEGCSHGAGREFYLEARIFEIARSMLFSQESFLTMPPWRSLTQKVWLDSYAGDWTPFEALLDLATLVADLCIRTTSFIRSKETHSISAADCDQLHTFAMQGTMLKTELTTWSHMAREWYGTDSAAGHRYLSAVYYSAISIYHSGTYDYSSIWSQSGVVTPSLDPSEVQQHVRTILDVTMLAMRHTNLSGVVFLVPLRIAGARARSPEQRAPISRMLFDITIPFRAAKAVMSDLEEVWATSMSDNS</sequence>
<evidence type="ECO:0000313" key="4">
    <source>
        <dbReference type="Proteomes" id="UP000053342"/>
    </source>
</evidence>
<name>A0A0D2DPD2_9EURO</name>
<evidence type="ECO:0000256" key="2">
    <source>
        <dbReference type="ARBA" id="ARBA00023242"/>
    </source>
</evidence>
<dbReference type="HOGENOM" id="CLU_044233_0_0_1"/>
<dbReference type="SUPFAM" id="SSF57701">
    <property type="entry name" value="Zn2/Cys6 DNA-binding domain"/>
    <property type="match status" value="1"/>
</dbReference>
<dbReference type="GO" id="GO:0000981">
    <property type="term" value="F:DNA-binding transcription factor activity, RNA polymerase II-specific"/>
    <property type="evidence" value="ECO:0007669"/>
    <property type="project" value="InterPro"/>
</dbReference>
<evidence type="ECO:0000313" key="3">
    <source>
        <dbReference type="EMBL" id="KIW37709.1"/>
    </source>
</evidence>
<dbReference type="GO" id="GO:0008270">
    <property type="term" value="F:zinc ion binding"/>
    <property type="evidence" value="ECO:0007669"/>
    <property type="project" value="InterPro"/>
</dbReference>
<dbReference type="InterPro" id="IPR036864">
    <property type="entry name" value="Zn2-C6_fun-type_DNA-bd_sf"/>
</dbReference>
<dbReference type="VEuPathDB" id="FungiDB:PV06_10340"/>
<reference evidence="3 4" key="1">
    <citation type="submission" date="2015-01" db="EMBL/GenBank/DDBJ databases">
        <title>The Genome Sequence of Exophiala oligosperma CBS72588.</title>
        <authorList>
            <consortium name="The Broad Institute Genomics Platform"/>
            <person name="Cuomo C."/>
            <person name="de Hoog S."/>
            <person name="Gorbushina A."/>
            <person name="Stielow B."/>
            <person name="Teixiera M."/>
            <person name="Abouelleil A."/>
            <person name="Chapman S.B."/>
            <person name="Priest M."/>
            <person name="Young S.K."/>
            <person name="Wortman J."/>
            <person name="Nusbaum C."/>
            <person name="Birren B."/>
        </authorList>
    </citation>
    <scope>NUCLEOTIDE SEQUENCE [LARGE SCALE GENOMIC DNA]</scope>
    <source>
        <strain evidence="3 4">CBS 72588</strain>
    </source>
</reference>
<organism evidence="3 4">
    <name type="scientific">Exophiala oligosperma</name>
    <dbReference type="NCBI Taxonomy" id="215243"/>
    <lineage>
        <taxon>Eukaryota</taxon>
        <taxon>Fungi</taxon>
        <taxon>Dikarya</taxon>
        <taxon>Ascomycota</taxon>
        <taxon>Pezizomycotina</taxon>
        <taxon>Eurotiomycetes</taxon>
        <taxon>Chaetothyriomycetidae</taxon>
        <taxon>Chaetothyriales</taxon>
        <taxon>Herpotrichiellaceae</taxon>
        <taxon>Exophiala</taxon>
    </lineage>
</organism>
<dbReference type="PANTHER" id="PTHR38111">
    <property type="entry name" value="ZN(2)-C6 FUNGAL-TYPE DOMAIN-CONTAINING PROTEIN-RELATED"/>
    <property type="match status" value="1"/>
</dbReference>
<dbReference type="PANTHER" id="PTHR38111:SF2">
    <property type="entry name" value="FINGER DOMAIN PROTEIN, PUTATIVE (AFU_ORTHOLOGUE AFUA_1G01560)-RELATED"/>
    <property type="match status" value="1"/>
</dbReference>
<dbReference type="EMBL" id="KN847343">
    <property type="protein sequence ID" value="KIW37709.1"/>
    <property type="molecule type" value="Genomic_DNA"/>
</dbReference>
<dbReference type="GeneID" id="27362414"/>
<dbReference type="InterPro" id="IPR053178">
    <property type="entry name" value="Osmoadaptation_assoc"/>
</dbReference>
<dbReference type="Proteomes" id="UP000053342">
    <property type="component" value="Unassembled WGS sequence"/>
</dbReference>
<dbReference type="AlphaFoldDB" id="A0A0D2DPD2"/>
<accession>A0A0D2DPD2</accession>
<gene>
    <name evidence="3" type="ORF">PV06_10340</name>
</gene>
<dbReference type="OrthoDB" id="194358at2759"/>
<evidence type="ECO:0008006" key="5">
    <source>
        <dbReference type="Google" id="ProtNLM"/>
    </source>
</evidence>
<protein>
    <recommendedName>
        <fullName evidence="5">Zn(2)-C6 fungal-type domain-containing protein</fullName>
    </recommendedName>
</protein>
<keyword evidence="4" id="KW-1185">Reference proteome</keyword>
<dbReference type="GO" id="GO:0003677">
    <property type="term" value="F:DNA binding"/>
    <property type="evidence" value="ECO:0007669"/>
    <property type="project" value="UniProtKB-KW"/>
</dbReference>
<evidence type="ECO:0000256" key="1">
    <source>
        <dbReference type="ARBA" id="ARBA00023125"/>
    </source>
</evidence>
<proteinExistence type="predicted"/>